<dbReference type="InterPro" id="IPR030388">
    <property type="entry name" value="G_ERA_dom"/>
</dbReference>
<feature type="region of interest" description="G5" evidence="5">
    <location>
        <begin position="778"/>
        <end position="780"/>
    </location>
</feature>
<feature type="region of interest" description="G1" evidence="5">
    <location>
        <begin position="508"/>
        <end position="515"/>
    </location>
</feature>
<evidence type="ECO:0000259" key="7">
    <source>
        <dbReference type="PROSITE" id="PS51713"/>
    </source>
</evidence>
<organism evidence="8">
    <name type="scientific">Chromera velia CCMP2878</name>
    <dbReference type="NCBI Taxonomy" id="1169474"/>
    <lineage>
        <taxon>Eukaryota</taxon>
        <taxon>Sar</taxon>
        <taxon>Alveolata</taxon>
        <taxon>Colpodellida</taxon>
        <taxon>Chromeraceae</taxon>
        <taxon>Chromera</taxon>
    </lineage>
</organism>
<feature type="region of interest" description="G3" evidence="5">
    <location>
        <begin position="555"/>
        <end position="558"/>
    </location>
</feature>
<dbReference type="Pfam" id="PF07650">
    <property type="entry name" value="KH_2"/>
    <property type="match status" value="1"/>
</dbReference>
<evidence type="ECO:0000256" key="1">
    <source>
        <dbReference type="ARBA" id="ARBA00007921"/>
    </source>
</evidence>
<dbReference type="SUPFAM" id="SSF52540">
    <property type="entry name" value="P-loop containing nucleoside triphosphate hydrolases"/>
    <property type="match status" value="1"/>
</dbReference>
<dbReference type="InterPro" id="IPR009019">
    <property type="entry name" value="KH_sf_prok-type"/>
</dbReference>
<feature type="compositionally biased region" description="Basic and acidic residues" evidence="6">
    <location>
        <begin position="342"/>
        <end position="353"/>
    </location>
</feature>
<dbReference type="PANTHER" id="PTHR42698">
    <property type="entry name" value="GTPASE ERA"/>
    <property type="match status" value="1"/>
</dbReference>
<dbReference type="SUPFAM" id="SSF54814">
    <property type="entry name" value="Prokaryotic type KH domain (KH-domain type II)"/>
    <property type="match status" value="1"/>
</dbReference>
<dbReference type="GO" id="GO:0019843">
    <property type="term" value="F:rRNA binding"/>
    <property type="evidence" value="ECO:0007669"/>
    <property type="project" value="TreeGrafter"/>
</dbReference>
<evidence type="ECO:0000256" key="3">
    <source>
        <dbReference type="ARBA" id="ARBA00022884"/>
    </source>
</evidence>
<dbReference type="AlphaFoldDB" id="A0A0G4F384"/>
<evidence type="ECO:0000256" key="2">
    <source>
        <dbReference type="ARBA" id="ARBA00022741"/>
    </source>
</evidence>
<keyword evidence="4 5" id="KW-0342">GTP-binding</keyword>
<dbReference type="VEuPathDB" id="CryptoDB:Cvel_14935"/>
<feature type="region of interest" description="Disordered" evidence="6">
    <location>
        <begin position="155"/>
        <end position="179"/>
    </location>
</feature>
<reference evidence="8" key="1">
    <citation type="submission" date="2014-11" db="EMBL/GenBank/DDBJ databases">
        <authorList>
            <person name="Otto D Thomas"/>
            <person name="Naeem Raeece"/>
        </authorList>
    </citation>
    <scope>NUCLEOTIDE SEQUENCE</scope>
</reference>
<dbReference type="Gene3D" id="3.30.300.20">
    <property type="match status" value="1"/>
</dbReference>
<dbReference type="NCBIfam" id="TIGR00231">
    <property type="entry name" value="small_GTP"/>
    <property type="match status" value="1"/>
</dbReference>
<keyword evidence="2 5" id="KW-0547">Nucleotide-binding</keyword>
<feature type="compositionally biased region" description="Basic and acidic residues" evidence="6">
    <location>
        <begin position="247"/>
        <end position="257"/>
    </location>
</feature>
<feature type="region of interest" description="G4" evidence="5">
    <location>
        <begin position="618"/>
        <end position="621"/>
    </location>
</feature>
<dbReference type="GO" id="GO:0005525">
    <property type="term" value="F:GTP binding"/>
    <property type="evidence" value="ECO:0007669"/>
    <property type="project" value="UniProtKB-UniRule"/>
</dbReference>
<dbReference type="InterPro" id="IPR005225">
    <property type="entry name" value="Small_GTP-bd"/>
</dbReference>
<feature type="region of interest" description="Disordered" evidence="6">
    <location>
        <begin position="194"/>
        <end position="271"/>
    </location>
</feature>
<comment type="similarity">
    <text evidence="1 5">Belongs to the TRAFAC class TrmE-Era-EngA-EngB-Septin-like GTPase superfamily. Era GTPase family.</text>
</comment>
<dbReference type="Pfam" id="PF01926">
    <property type="entry name" value="MMR_HSR1"/>
    <property type="match status" value="1"/>
</dbReference>
<sequence length="929" mass="103268">MDSTPISLDFLWSVHHRRPPKYCLRQFVVVLRLRLSPSVRPSSLQTSILSAEPSPEEVLAALEKSGQLEGVMGQEGSRLSPLDISEDMIDTFEEEISRQLPTETQLFKLPMKALRRMGSKMKVSTKGLESKRAIVAKFREAGFVRPEALLDAPERRKRERRRRLAEEKAAKEEEEARERALMMGDPLEIVRQQMVKARQKKREEQKGPVGGFDDETEDAEIQAEGQEGKEKSTGWGFPSSLSPTQTEKPEKGSKSETAEPLGVKWDSSVSPDELAALQATWARMEKKERRQKRGKMFFASSLDEEGEEDEDEEDDEEEEEDLPPLPSPTFFEDDDIDLVEGGEIRTDGPKDSALEALQKGILRDRKGMDRPSPGSVSPSSPTNSSTAASTEELESNGRALATLLLDSKKKEGESQRGREKPTATSPETETERDRKGEIDEPISLKAEKLGVKGVGGTVEYGLKDFLALNEVDVENPEDEASESEWEEMITRFARDKTSFRCGFVTIVGTPNVGKSTLMNACLGESLSIVSPKAQTTRHRVVGICTDSDSQFVFSDTPGLLRPKYAMHEAMMGFARSACRDAEVLLLVTDVFQKPADFPLEDVLERLRSFDGPVLLGLNKCDLLNEVEDDPALYGAVVVPEGKGRPGESVGGGAGESEFGLEEEFHEAFKEKLEEIQTEREGGGDTQGGGEEEDPMMKVARSLGVLQEEEESSEAVEEQGVAEAQETDTESKASGDAKGDGKVGGEATKETPESPRKKSFFRLLAEWHLEVPNAIILPLSAKEGKNVETLKGAIKRRLPYGPPLFPPDQRSEQSLRFFSAEIIRREILQQYTKEIPYSVEVVIRTFSETEDQTAIEAVITCLRDSQQKILIGAEGRNIKTLGMRARLGLEDFLGKKVKLSLRVKVSKDWRDDQKSLARYGYFDDYQKSAV</sequence>
<feature type="region of interest" description="G2" evidence="5">
    <location>
        <begin position="534"/>
        <end position="538"/>
    </location>
</feature>
<dbReference type="GO" id="GO:0043024">
    <property type="term" value="F:ribosomal small subunit binding"/>
    <property type="evidence" value="ECO:0007669"/>
    <property type="project" value="TreeGrafter"/>
</dbReference>
<dbReference type="InterPro" id="IPR006073">
    <property type="entry name" value="GTP-bd"/>
</dbReference>
<protein>
    <recommendedName>
        <fullName evidence="7">Era-type G domain-containing protein</fullName>
    </recommendedName>
</protein>
<feature type="compositionally biased region" description="Basic and acidic residues" evidence="6">
    <location>
        <begin position="429"/>
        <end position="438"/>
    </location>
</feature>
<dbReference type="InterPro" id="IPR005662">
    <property type="entry name" value="GTPase_Era-like"/>
</dbReference>
<dbReference type="PROSITE" id="PS51713">
    <property type="entry name" value="G_ERA"/>
    <property type="match status" value="1"/>
</dbReference>
<dbReference type="InterPro" id="IPR015946">
    <property type="entry name" value="KH_dom-like_a/b"/>
</dbReference>
<dbReference type="CDD" id="cd04163">
    <property type="entry name" value="Era"/>
    <property type="match status" value="1"/>
</dbReference>
<dbReference type="InterPro" id="IPR027417">
    <property type="entry name" value="P-loop_NTPase"/>
</dbReference>
<evidence type="ECO:0000256" key="6">
    <source>
        <dbReference type="SAM" id="MobiDB-lite"/>
    </source>
</evidence>
<dbReference type="CDD" id="cd22534">
    <property type="entry name" value="KH-II_Era"/>
    <property type="match status" value="1"/>
</dbReference>
<dbReference type="GO" id="GO:0000028">
    <property type="term" value="P:ribosomal small subunit assembly"/>
    <property type="evidence" value="ECO:0007669"/>
    <property type="project" value="TreeGrafter"/>
</dbReference>
<feature type="compositionally biased region" description="Acidic residues" evidence="6">
    <location>
        <begin position="302"/>
        <end position="322"/>
    </location>
</feature>
<dbReference type="InterPro" id="IPR004044">
    <property type="entry name" value="KH_dom_type_2"/>
</dbReference>
<feature type="compositionally biased region" description="Low complexity" evidence="6">
    <location>
        <begin position="371"/>
        <end position="390"/>
    </location>
</feature>
<keyword evidence="3" id="KW-0694">RNA-binding</keyword>
<feature type="compositionally biased region" description="Basic and acidic residues" evidence="6">
    <location>
        <begin position="406"/>
        <end position="421"/>
    </location>
</feature>
<feature type="compositionally biased region" description="Acidic residues" evidence="6">
    <location>
        <begin position="331"/>
        <end position="340"/>
    </location>
</feature>
<feature type="compositionally biased region" description="Acidic residues" evidence="6">
    <location>
        <begin position="212"/>
        <end position="221"/>
    </location>
</feature>
<feature type="region of interest" description="Disordered" evidence="6">
    <location>
        <begin position="283"/>
        <end position="439"/>
    </location>
</feature>
<feature type="domain" description="Era-type G" evidence="7">
    <location>
        <begin position="500"/>
        <end position="799"/>
    </location>
</feature>
<accession>A0A0G4F384</accession>
<feature type="region of interest" description="Disordered" evidence="6">
    <location>
        <begin position="704"/>
        <end position="754"/>
    </location>
</feature>
<evidence type="ECO:0000256" key="4">
    <source>
        <dbReference type="ARBA" id="ARBA00023134"/>
    </source>
</evidence>
<dbReference type="HAMAP" id="MF_00367">
    <property type="entry name" value="GTPase_Era"/>
    <property type="match status" value="1"/>
</dbReference>
<dbReference type="EMBL" id="CDMZ01000092">
    <property type="protein sequence ID" value="CEM06524.1"/>
    <property type="molecule type" value="Genomic_DNA"/>
</dbReference>
<gene>
    <name evidence="8" type="ORF">Cvel_14935</name>
</gene>
<feature type="compositionally biased region" description="Basic and acidic residues" evidence="6">
    <location>
        <begin position="164"/>
        <end position="179"/>
    </location>
</feature>
<evidence type="ECO:0000256" key="5">
    <source>
        <dbReference type="PROSITE-ProRule" id="PRU01050"/>
    </source>
</evidence>
<feature type="region of interest" description="Disordered" evidence="6">
    <location>
        <begin position="675"/>
        <end position="694"/>
    </location>
</feature>
<name>A0A0G4F384_9ALVE</name>
<feature type="compositionally biased region" description="Basic and acidic residues" evidence="6">
    <location>
        <begin position="728"/>
        <end position="754"/>
    </location>
</feature>
<evidence type="ECO:0000313" key="8">
    <source>
        <dbReference type="EMBL" id="CEM06524.1"/>
    </source>
</evidence>
<dbReference type="Gene3D" id="3.40.50.300">
    <property type="entry name" value="P-loop containing nucleotide triphosphate hydrolases"/>
    <property type="match status" value="1"/>
</dbReference>
<feature type="compositionally biased region" description="Acidic residues" evidence="6">
    <location>
        <begin position="706"/>
        <end position="716"/>
    </location>
</feature>
<proteinExistence type="inferred from homology"/>
<dbReference type="PANTHER" id="PTHR42698:SF2">
    <property type="entry name" value="GTPASE ERA-LIKE, CHLOROPLASTIC"/>
    <property type="match status" value="1"/>
</dbReference>